<proteinExistence type="predicted"/>
<dbReference type="InterPro" id="IPR056209">
    <property type="entry name" value="SU10_adaptor"/>
</dbReference>
<evidence type="ECO:0000313" key="1">
    <source>
        <dbReference type="EMBL" id="WIY50829.1"/>
    </source>
</evidence>
<organism evidence="1 2">
    <name type="scientific">Paracidovorax citrulli</name>
    <name type="common">Acidovorax citrulli</name>
    <dbReference type="NCBI Taxonomy" id="80869"/>
    <lineage>
        <taxon>Bacteria</taxon>
        <taxon>Pseudomonadati</taxon>
        <taxon>Pseudomonadota</taxon>
        <taxon>Betaproteobacteria</taxon>
        <taxon>Burkholderiales</taxon>
        <taxon>Comamonadaceae</taxon>
        <taxon>Paracidovorax</taxon>
    </lineage>
</organism>
<dbReference type="EMBL" id="CP127363">
    <property type="protein sequence ID" value="WIY50829.1"/>
    <property type="molecule type" value="Genomic_DNA"/>
</dbReference>
<sequence length="206" mass="22278">MASWDNWMPELVLAAPTAPAPLIHLCINRAARQFLRKTRAWQEWLEPVDVSGTPFAEYAFELPQGAELRRIEAATLDGKPLEVAKEGSLPADPWRHARAGCAYLVTTDLASFTVGALGAGGTVQVRASLIPSTRGTSVPDSVARLYHEAIRDGAKAELLATAGTDYYRPDQAAVALALFSAAIDDATTDVWRSHTPSTPRGRAQWL</sequence>
<gene>
    <name evidence="1" type="ORF">QRO08_09790</name>
</gene>
<accession>A0ABY9AVL4</accession>
<protein>
    <submittedName>
        <fullName evidence="1">Uncharacterized protein</fullName>
    </submittedName>
</protein>
<name>A0ABY9AVL4_PARCI</name>
<keyword evidence="2" id="KW-1185">Reference proteome</keyword>
<reference evidence="1 2" key="1">
    <citation type="submission" date="2023-06" db="EMBL/GenBank/DDBJ databases">
        <authorList>
            <person name="Ham H."/>
            <person name="Park D.S."/>
        </authorList>
    </citation>
    <scope>NUCLEOTIDE SEQUENCE [LARGE SCALE GENOMIC DNA]</scope>
    <source>
        <strain evidence="1 2">KACC 17005</strain>
    </source>
</reference>
<evidence type="ECO:0000313" key="2">
    <source>
        <dbReference type="Proteomes" id="UP001242732"/>
    </source>
</evidence>
<dbReference type="RefSeq" id="WP_011795479.1">
    <property type="nucleotide sequence ID" value="NZ_CP023687.1"/>
</dbReference>
<dbReference type="Pfam" id="PF24175">
    <property type="entry name" value="SU10_adaptor"/>
    <property type="match status" value="1"/>
</dbReference>
<dbReference type="Proteomes" id="UP001242732">
    <property type="component" value="Chromosome"/>
</dbReference>